<organism evidence="2 3">
    <name type="scientific">Alteromonas confluentis</name>
    <dbReference type="NCBI Taxonomy" id="1656094"/>
    <lineage>
        <taxon>Bacteria</taxon>
        <taxon>Pseudomonadati</taxon>
        <taxon>Pseudomonadota</taxon>
        <taxon>Gammaproteobacteria</taxon>
        <taxon>Alteromonadales</taxon>
        <taxon>Alteromonadaceae</taxon>
        <taxon>Alteromonas/Salinimonas group</taxon>
        <taxon>Alteromonas</taxon>
    </lineage>
</organism>
<accession>A0A1E7ZDB6</accession>
<sequence length="220" mass="24718">MFTEAEFHALTASLSNDSRVLYCLGLRPTVDVPSALSEPVNYKYLINLVNGNNTEDGDYSRGQQINTLLGELEQAGLIALQDDNTLETSLSGQRLLLPLCNGNQDNFTHLHRQYTAIHGRWRPDPALFEEMANLIGLIDRKFDDEDIGEFVSYWLGRPDAVFSHFQWTQKFAYAVKRKRLAVGHTTTRKVGTQTVPVAAGIEADDNARKLVEKYASQKKS</sequence>
<dbReference type="STRING" id="1656094.BFC18_07155"/>
<gene>
    <name evidence="2" type="ORF">BFC18_07155</name>
</gene>
<dbReference type="RefSeq" id="WP_070124342.1">
    <property type="nucleotide sequence ID" value="NZ_MDHN01000013.1"/>
</dbReference>
<evidence type="ECO:0000313" key="2">
    <source>
        <dbReference type="EMBL" id="OFC71506.1"/>
    </source>
</evidence>
<evidence type="ECO:0000313" key="3">
    <source>
        <dbReference type="Proteomes" id="UP000175691"/>
    </source>
</evidence>
<keyword evidence="3" id="KW-1185">Reference proteome</keyword>
<comment type="caution">
    <text evidence="2">The sequence shown here is derived from an EMBL/GenBank/DDBJ whole genome shotgun (WGS) entry which is preliminary data.</text>
</comment>
<protein>
    <submittedName>
        <fullName evidence="2">Flavodoxin</fullName>
    </submittedName>
</protein>
<dbReference type="Proteomes" id="UP000175691">
    <property type="component" value="Unassembled WGS sequence"/>
</dbReference>
<feature type="domain" description="DnaT DNA-binding" evidence="1">
    <location>
        <begin position="116"/>
        <end position="181"/>
    </location>
</feature>
<evidence type="ECO:0000259" key="1">
    <source>
        <dbReference type="Pfam" id="PF17948"/>
    </source>
</evidence>
<dbReference type="InterPro" id="IPR040480">
    <property type="entry name" value="DnaT_DNA_bind"/>
</dbReference>
<dbReference type="AlphaFoldDB" id="A0A1E7ZDB6"/>
<dbReference type="OrthoDB" id="5591714at2"/>
<dbReference type="Pfam" id="PF17948">
    <property type="entry name" value="DnaT"/>
    <property type="match status" value="1"/>
</dbReference>
<dbReference type="EMBL" id="MDHN01000013">
    <property type="protein sequence ID" value="OFC71506.1"/>
    <property type="molecule type" value="Genomic_DNA"/>
</dbReference>
<proteinExistence type="predicted"/>
<name>A0A1E7ZDB6_9ALTE</name>
<dbReference type="Gene3D" id="1.10.8.1180">
    <property type="match status" value="1"/>
</dbReference>
<reference evidence="2 3" key="1">
    <citation type="submission" date="2016-08" db="EMBL/GenBank/DDBJ databases">
        <authorList>
            <person name="Seilhamer J.J."/>
        </authorList>
    </citation>
    <scope>NUCLEOTIDE SEQUENCE [LARGE SCALE GENOMIC DNA]</scope>
    <source>
        <strain evidence="2 3">KCTC 42603</strain>
    </source>
</reference>